<dbReference type="AlphaFoldDB" id="A0A316ATF4"/>
<dbReference type="Pfam" id="PF18943">
    <property type="entry name" value="DUF5690"/>
    <property type="match status" value="1"/>
</dbReference>
<keyword evidence="1" id="KW-0472">Membrane</keyword>
<organism evidence="2 3">
    <name type="scientific">Dyadobacter jejuensis</name>
    <dbReference type="NCBI Taxonomy" id="1082580"/>
    <lineage>
        <taxon>Bacteria</taxon>
        <taxon>Pseudomonadati</taxon>
        <taxon>Bacteroidota</taxon>
        <taxon>Cytophagia</taxon>
        <taxon>Cytophagales</taxon>
        <taxon>Spirosomataceae</taxon>
        <taxon>Dyadobacter</taxon>
    </lineage>
</organism>
<comment type="caution">
    <text evidence="2">The sequence shown here is derived from an EMBL/GenBank/DDBJ whole genome shotgun (WGS) entry which is preliminary data.</text>
</comment>
<feature type="transmembrane region" description="Helical" evidence="1">
    <location>
        <begin position="377"/>
        <end position="395"/>
    </location>
</feature>
<gene>
    <name evidence="2" type="ORF">CLV98_101754</name>
</gene>
<protein>
    <recommendedName>
        <fullName evidence="4">MFS transporter</fullName>
    </recommendedName>
</protein>
<feature type="transmembrane region" description="Helical" evidence="1">
    <location>
        <begin position="339"/>
        <end position="357"/>
    </location>
</feature>
<keyword evidence="3" id="KW-1185">Reference proteome</keyword>
<feature type="transmembrane region" description="Helical" evidence="1">
    <location>
        <begin position="160"/>
        <end position="183"/>
    </location>
</feature>
<feature type="transmembrane region" description="Helical" evidence="1">
    <location>
        <begin position="242"/>
        <end position="262"/>
    </location>
</feature>
<feature type="transmembrane region" description="Helical" evidence="1">
    <location>
        <begin position="30"/>
        <end position="50"/>
    </location>
</feature>
<feature type="transmembrane region" description="Helical" evidence="1">
    <location>
        <begin position="282"/>
        <end position="304"/>
    </location>
</feature>
<dbReference type="Proteomes" id="UP000245880">
    <property type="component" value="Unassembled WGS sequence"/>
</dbReference>
<evidence type="ECO:0000256" key="1">
    <source>
        <dbReference type="SAM" id="Phobius"/>
    </source>
</evidence>
<keyword evidence="1" id="KW-0812">Transmembrane</keyword>
<dbReference type="OrthoDB" id="182994at2"/>
<dbReference type="EMBL" id="QGDT01000001">
    <property type="protein sequence ID" value="PWJ60569.1"/>
    <property type="molecule type" value="Genomic_DNA"/>
</dbReference>
<evidence type="ECO:0000313" key="2">
    <source>
        <dbReference type="EMBL" id="PWJ60569.1"/>
    </source>
</evidence>
<evidence type="ECO:0000313" key="3">
    <source>
        <dbReference type="Proteomes" id="UP000245880"/>
    </source>
</evidence>
<keyword evidence="1" id="KW-1133">Transmembrane helix</keyword>
<evidence type="ECO:0008006" key="4">
    <source>
        <dbReference type="Google" id="ProtNLM"/>
    </source>
</evidence>
<dbReference type="InterPro" id="IPR043745">
    <property type="entry name" value="DUF5690"/>
</dbReference>
<reference evidence="2 3" key="1">
    <citation type="submission" date="2018-03" db="EMBL/GenBank/DDBJ databases">
        <title>Genomic Encyclopedia of Archaeal and Bacterial Type Strains, Phase II (KMG-II): from individual species to whole genera.</title>
        <authorList>
            <person name="Goeker M."/>
        </authorList>
    </citation>
    <scope>NUCLEOTIDE SEQUENCE [LARGE SCALE GENOMIC DNA]</scope>
    <source>
        <strain evidence="2 3">DSM 100346</strain>
    </source>
</reference>
<feature type="transmembrane region" description="Helical" evidence="1">
    <location>
        <begin position="101"/>
        <end position="121"/>
    </location>
</feature>
<accession>A0A316ATF4</accession>
<feature type="transmembrane region" description="Helical" evidence="1">
    <location>
        <begin position="316"/>
        <end position="333"/>
    </location>
</feature>
<feature type="transmembrane region" description="Helical" evidence="1">
    <location>
        <begin position="415"/>
        <end position="432"/>
    </location>
</feature>
<proteinExistence type="predicted"/>
<feature type="transmembrane region" description="Helical" evidence="1">
    <location>
        <begin position="62"/>
        <end position="81"/>
    </location>
</feature>
<name>A0A316ATF4_9BACT</name>
<dbReference type="RefSeq" id="WP_109672853.1">
    <property type="nucleotide sequence ID" value="NZ_QGDT01000001.1"/>
</dbReference>
<feature type="transmembrane region" description="Helical" evidence="1">
    <location>
        <begin position="127"/>
        <end position="148"/>
    </location>
</feature>
<feature type="transmembrane region" description="Helical" evidence="1">
    <location>
        <begin position="189"/>
        <end position="213"/>
    </location>
</feature>
<sequence length="451" mass="50968">MRFQLLWLGADSCYAIMVDQLKSRLQQSDVLMILWTVLSSFGVYFCMYAFRKPFSAGLYEGLMLWGVGYKAILIIAQVVGYTLSKFVGIKVISELKPQQRVYLIVGLILIAEVALLLFGLMPHPYGFLLLFLNGLPLGMVYGVVFSFVEGRHLTEMLAMGLSISVVIASGILKTIYLDLAVLFPQISEFWMPAFMGGIFLLPFLLFVWMLTIIPDPTDFDIKQRTKRLPMTHFDKVQVLRRYGLSIFCLVLFYAGLVVVRDFRDNFTIEIWNEIDAGWENGVLAQTETISGFVVFVVIGLLVYVKSNLLAFRLTNLIMLAGMLLCGGATYLFQTGVIQGFSWMLSLGIGTFLTYTALQTVIFERFIALFRVKANAGFFVYICESIGYLGSVGLLLFKEFFMKDISWSSVLMNFTYGQVVIGLGLLLVANFLLEWQRVRSHPEREAVVFETA</sequence>